<dbReference type="GO" id="GO:0098542">
    <property type="term" value="P:defense response to other organism"/>
    <property type="evidence" value="ECO:0007669"/>
    <property type="project" value="TreeGrafter"/>
</dbReference>
<name>A0AAQ3TUJ5_PASNO</name>
<gene>
    <name evidence="4" type="ORF">U9M48_025247</name>
</gene>
<proteinExistence type="predicted"/>
<feature type="domain" description="Disease resistance R13L4/SHOC-2-like LRR" evidence="3">
    <location>
        <begin position="407"/>
        <end position="649"/>
    </location>
</feature>
<dbReference type="PANTHER" id="PTHR23155">
    <property type="entry name" value="DISEASE RESISTANCE PROTEIN RP"/>
    <property type="match status" value="1"/>
</dbReference>
<keyword evidence="5" id="KW-1185">Reference proteome</keyword>
<dbReference type="SUPFAM" id="SSF52058">
    <property type="entry name" value="L domain-like"/>
    <property type="match status" value="1"/>
</dbReference>
<feature type="domain" description="Disease resistance R13L4/SHOC-2-like LRR" evidence="3">
    <location>
        <begin position="233"/>
        <end position="332"/>
    </location>
</feature>
<evidence type="ECO:0008006" key="6">
    <source>
        <dbReference type="Google" id="ProtNLM"/>
    </source>
</evidence>
<dbReference type="Proteomes" id="UP001341281">
    <property type="component" value="Chromosome 05"/>
</dbReference>
<evidence type="ECO:0000313" key="4">
    <source>
        <dbReference type="EMBL" id="WVZ77372.1"/>
    </source>
</evidence>
<evidence type="ECO:0000259" key="3">
    <source>
        <dbReference type="Pfam" id="PF23598"/>
    </source>
</evidence>
<dbReference type="InterPro" id="IPR055414">
    <property type="entry name" value="LRR_R13L4/SHOC2-like"/>
</dbReference>
<feature type="domain" description="Disease resistance protein winged helix" evidence="2">
    <location>
        <begin position="124"/>
        <end position="188"/>
    </location>
</feature>
<dbReference type="Pfam" id="PF23559">
    <property type="entry name" value="WHD_DRP"/>
    <property type="match status" value="1"/>
</dbReference>
<dbReference type="InterPro" id="IPR032675">
    <property type="entry name" value="LRR_dom_sf"/>
</dbReference>
<dbReference type="Gene3D" id="3.80.10.10">
    <property type="entry name" value="Ribonuclease Inhibitor"/>
    <property type="match status" value="2"/>
</dbReference>
<reference evidence="4 5" key="1">
    <citation type="submission" date="2024-02" db="EMBL/GenBank/DDBJ databases">
        <title>High-quality chromosome-scale genome assembly of Pensacola bahiagrass (Paspalum notatum Flugge var. saurae).</title>
        <authorList>
            <person name="Vega J.M."/>
            <person name="Podio M."/>
            <person name="Orjuela J."/>
            <person name="Siena L.A."/>
            <person name="Pessino S.C."/>
            <person name="Combes M.C."/>
            <person name="Mariac C."/>
            <person name="Albertini E."/>
            <person name="Pupilli F."/>
            <person name="Ortiz J.P.A."/>
            <person name="Leblanc O."/>
        </authorList>
    </citation>
    <scope>NUCLEOTIDE SEQUENCE [LARGE SCALE GENOMIC DNA]</scope>
    <source>
        <strain evidence="4">R1</strain>
        <tissue evidence="4">Leaf</tissue>
    </source>
</reference>
<sequence>MCHPLQNGKHITEEESASRIIVTTREKSVAEHCSIDNIYKLEALKDNPGFELFRKKWNKCIWRLQILMDDLNWLSRLNARILYKCNGLPLAIDAIGGFLATKLKLHQSGRSLMSTSVLSLRISKIRRRRLVRRWIAEGYSNGSHNMTAEENGENYFADLLSRSIIQLSVVAGSGAGIDYCHVHNLLHETSVSNSVEENRSNLHTKDTIRHLSIKSSWKRVKDELKSIGDLSSIRSLTVCGEWQSFLISEEMRMIRVLDLEGASGLRDHHVEHMTKLLHLKYLSLRGCDDLYYLPDSLGNLWDLQTLDIRGANIIVLSTTTAKLQKLQYLRAGRIPEDEQLRGPMDDENEMPEAVNTTIKWTAATVGLVATMVRLRPQLLDDGVNRKDAFNAICRNVFPLSGMGVGYAWIPKGIGNKNSLHTLGVVNFAAGKATSPELGNATQLRKLGVTGIKRDNSERFFAAISNLSLLQFLSIRSEGVPGLQDCLDGNPSLVLRNIRSLKLYGYLVRLPTWVSQLQNLAKLKLRSTRLGQGSIEVMGKLKHLAILRLLQHSVQGEDLQFHFKCGSFPALVLLQLDGLPDLRSVEFKKGATSRLELLQVEGCTNIDKGGCSGLSTLQSLKEVSLKAGHGYDDKFTQELRMQLASNPNGPILKENEAPLKRMANCFGHAQVEFHVAWHR</sequence>
<organism evidence="4 5">
    <name type="scientific">Paspalum notatum var. saurae</name>
    <dbReference type="NCBI Taxonomy" id="547442"/>
    <lineage>
        <taxon>Eukaryota</taxon>
        <taxon>Viridiplantae</taxon>
        <taxon>Streptophyta</taxon>
        <taxon>Embryophyta</taxon>
        <taxon>Tracheophyta</taxon>
        <taxon>Spermatophyta</taxon>
        <taxon>Magnoliopsida</taxon>
        <taxon>Liliopsida</taxon>
        <taxon>Poales</taxon>
        <taxon>Poaceae</taxon>
        <taxon>PACMAD clade</taxon>
        <taxon>Panicoideae</taxon>
        <taxon>Andropogonodae</taxon>
        <taxon>Paspaleae</taxon>
        <taxon>Paspalinae</taxon>
        <taxon>Paspalum</taxon>
    </lineage>
</organism>
<dbReference type="Pfam" id="PF23598">
    <property type="entry name" value="LRR_14"/>
    <property type="match status" value="2"/>
</dbReference>
<accession>A0AAQ3TUJ5</accession>
<dbReference type="AlphaFoldDB" id="A0AAQ3TUJ5"/>
<dbReference type="InterPro" id="IPR044974">
    <property type="entry name" value="Disease_R_plants"/>
</dbReference>
<evidence type="ECO:0000259" key="2">
    <source>
        <dbReference type="Pfam" id="PF23559"/>
    </source>
</evidence>
<feature type="non-terminal residue" evidence="4">
    <location>
        <position position="1"/>
    </location>
</feature>
<evidence type="ECO:0000256" key="1">
    <source>
        <dbReference type="ARBA" id="ARBA00022737"/>
    </source>
</evidence>
<dbReference type="EMBL" id="CP144749">
    <property type="protein sequence ID" value="WVZ77372.1"/>
    <property type="molecule type" value="Genomic_DNA"/>
</dbReference>
<protein>
    <recommendedName>
        <fullName evidence="6">NB-ARC domain-containing protein</fullName>
    </recommendedName>
</protein>
<dbReference type="InterPro" id="IPR058922">
    <property type="entry name" value="WHD_DRP"/>
</dbReference>
<dbReference type="InterPro" id="IPR027417">
    <property type="entry name" value="P-loop_NTPase"/>
</dbReference>
<evidence type="ECO:0000313" key="5">
    <source>
        <dbReference type="Proteomes" id="UP001341281"/>
    </source>
</evidence>
<dbReference type="PANTHER" id="PTHR23155:SF1114">
    <property type="entry name" value="OS02G0475500 PROTEIN"/>
    <property type="match status" value="1"/>
</dbReference>
<dbReference type="GO" id="GO:0043531">
    <property type="term" value="F:ADP binding"/>
    <property type="evidence" value="ECO:0007669"/>
    <property type="project" value="InterPro"/>
</dbReference>
<dbReference type="SUPFAM" id="SSF52540">
    <property type="entry name" value="P-loop containing nucleoside triphosphate hydrolases"/>
    <property type="match status" value="1"/>
</dbReference>
<keyword evidence="1" id="KW-0677">Repeat</keyword>
<dbReference type="PRINTS" id="PR00364">
    <property type="entry name" value="DISEASERSIST"/>
</dbReference>